<name>A0A4U2YQH8_9ACTN</name>
<evidence type="ECO:0000313" key="3">
    <source>
        <dbReference type="Proteomes" id="UP000307808"/>
    </source>
</evidence>
<organism evidence="2 3">
    <name type="scientific">Nocardioides jishulii</name>
    <dbReference type="NCBI Taxonomy" id="2575440"/>
    <lineage>
        <taxon>Bacteria</taxon>
        <taxon>Bacillati</taxon>
        <taxon>Actinomycetota</taxon>
        <taxon>Actinomycetes</taxon>
        <taxon>Propionibacteriales</taxon>
        <taxon>Nocardioidaceae</taxon>
        <taxon>Nocardioides</taxon>
    </lineage>
</organism>
<evidence type="ECO:0000313" key="2">
    <source>
        <dbReference type="EMBL" id="TKI62181.1"/>
    </source>
</evidence>
<evidence type="ECO:0000256" key="1">
    <source>
        <dbReference type="SAM" id="Phobius"/>
    </source>
</evidence>
<keyword evidence="1" id="KW-0812">Transmembrane</keyword>
<proteinExistence type="predicted"/>
<keyword evidence="1" id="KW-0472">Membrane</keyword>
<feature type="transmembrane region" description="Helical" evidence="1">
    <location>
        <begin position="43"/>
        <end position="61"/>
    </location>
</feature>
<keyword evidence="3" id="KW-1185">Reference proteome</keyword>
<protein>
    <submittedName>
        <fullName evidence="2">Uncharacterized protein</fullName>
    </submittedName>
</protein>
<feature type="transmembrane region" description="Helical" evidence="1">
    <location>
        <begin position="67"/>
        <end position="86"/>
    </location>
</feature>
<sequence>MTRLAASSVARAHGAFNVVSGVWPLLGIRSFEAVYGPKTDRWLVYTVAGLLTTVGVAQIEGRGGEQAHLLGVGTATTLLAIDLVYVPRGRIRWTYLLDAACEVGWLAAWVSASE</sequence>
<dbReference type="RefSeq" id="WP_137065450.1">
    <property type="nucleotide sequence ID" value="NZ_CP040748.1"/>
</dbReference>
<dbReference type="Proteomes" id="UP000307808">
    <property type="component" value="Unassembled WGS sequence"/>
</dbReference>
<dbReference type="EMBL" id="SZPY01000002">
    <property type="protein sequence ID" value="TKI62181.1"/>
    <property type="molecule type" value="Genomic_DNA"/>
</dbReference>
<gene>
    <name evidence="2" type="ORF">FC770_07115</name>
</gene>
<dbReference type="OrthoDB" id="799809at2"/>
<dbReference type="AlphaFoldDB" id="A0A4U2YQH8"/>
<accession>A0A4U2YQH8</accession>
<reference evidence="2 3" key="1">
    <citation type="submission" date="2019-04" db="EMBL/GenBank/DDBJ databases">
        <authorList>
            <person name="Dong K."/>
        </authorList>
    </citation>
    <scope>NUCLEOTIDE SEQUENCE [LARGE SCALE GENOMIC DNA]</scope>
    <source>
        <strain evidence="3">dk3543</strain>
    </source>
</reference>
<comment type="caution">
    <text evidence="2">The sequence shown here is derived from an EMBL/GenBank/DDBJ whole genome shotgun (WGS) entry which is preliminary data.</text>
</comment>
<keyword evidence="1" id="KW-1133">Transmembrane helix</keyword>